<protein>
    <submittedName>
        <fullName evidence="1">Uncharacterized protein</fullName>
    </submittedName>
</protein>
<proteinExistence type="predicted"/>
<gene>
    <name evidence="1" type="ORF">MFUM_0205</name>
</gene>
<dbReference type="Proteomes" id="UP001161497">
    <property type="component" value="Chromosome"/>
</dbReference>
<sequence>MSALLVETRVALIPPILRWVLSGQCRNIEGQLVCFEGAYPFGALDEPAAYFDKSAHLSDLEESQDPFHIVFAPLHESVIFPPGSAWPLPQGNGRSALLHLASDSIIPP</sequence>
<dbReference type="RefSeq" id="WP_045086413.1">
    <property type="nucleotide sequence ID" value="NZ_OX458932.1"/>
</dbReference>
<evidence type="ECO:0000313" key="1">
    <source>
        <dbReference type="EMBL" id="CAI9084608.1"/>
    </source>
</evidence>
<organism evidence="1 2">
    <name type="scientific">Candidatus Methylacidiphilum fumarolicum</name>
    <dbReference type="NCBI Taxonomy" id="591154"/>
    <lineage>
        <taxon>Bacteria</taxon>
        <taxon>Pseudomonadati</taxon>
        <taxon>Verrucomicrobiota</taxon>
        <taxon>Methylacidiphilae</taxon>
        <taxon>Methylacidiphilales</taxon>
        <taxon>Methylacidiphilaceae</taxon>
        <taxon>Methylacidiphilum (ex Ratnadevi et al. 2023)</taxon>
    </lineage>
</organism>
<dbReference type="EMBL" id="OX458932">
    <property type="protein sequence ID" value="CAI9084608.1"/>
    <property type="molecule type" value="Genomic_DNA"/>
</dbReference>
<name>A0ABN8XEF3_9BACT</name>
<accession>A0ABN8XEF3</accession>
<reference evidence="1" key="1">
    <citation type="submission" date="2023-03" db="EMBL/GenBank/DDBJ databases">
        <authorList>
            <person name="Cremers G."/>
            <person name="Picone N."/>
        </authorList>
    </citation>
    <scope>NUCLEOTIDE SEQUENCE</scope>
    <source>
        <strain evidence="1">Sample_alias</strain>
    </source>
</reference>
<evidence type="ECO:0000313" key="2">
    <source>
        <dbReference type="Proteomes" id="UP001161497"/>
    </source>
</evidence>
<keyword evidence="2" id="KW-1185">Reference proteome</keyword>